<accession>A0ABW5D3F3</accession>
<dbReference type="EMBL" id="JBHUIM010000004">
    <property type="protein sequence ID" value="MFD2248593.1"/>
    <property type="molecule type" value="Genomic_DNA"/>
</dbReference>
<reference evidence="3" key="1">
    <citation type="journal article" date="2019" name="Int. J. Syst. Evol. Microbiol.">
        <title>The Global Catalogue of Microorganisms (GCM) 10K type strain sequencing project: providing services to taxonomists for standard genome sequencing and annotation.</title>
        <authorList>
            <consortium name="The Broad Institute Genomics Platform"/>
            <consortium name="The Broad Institute Genome Sequencing Center for Infectious Disease"/>
            <person name="Wu L."/>
            <person name="Ma J."/>
        </authorList>
    </citation>
    <scope>NUCLEOTIDE SEQUENCE [LARGE SCALE GENOMIC DNA]</scope>
    <source>
        <strain evidence="3">CGMCC 4.1782</strain>
    </source>
</reference>
<feature type="region of interest" description="Disordered" evidence="1">
    <location>
        <begin position="21"/>
        <end position="60"/>
    </location>
</feature>
<keyword evidence="3" id="KW-1185">Reference proteome</keyword>
<sequence length="60" mass="6644">MKKVFYLLFAAGLFTFASCESKTENRAEEVQEESEDAAEEAADDMEDAADDMEDTTAVVQ</sequence>
<protein>
    <submittedName>
        <fullName evidence="2">Uncharacterized protein</fullName>
    </submittedName>
</protein>
<evidence type="ECO:0000256" key="1">
    <source>
        <dbReference type="SAM" id="MobiDB-lite"/>
    </source>
</evidence>
<feature type="compositionally biased region" description="Acidic residues" evidence="1">
    <location>
        <begin position="30"/>
        <end position="54"/>
    </location>
</feature>
<gene>
    <name evidence="2" type="ORF">ACFSKP_20160</name>
</gene>
<organism evidence="2 3">
    <name type="scientific">Pontibacter ruber</name>
    <dbReference type="NCBI Taxonomy" id="1343895"/>
    <lineage>
        <taxon>Bacteria</taxon>
        <taxon>Pseudomonadati</taxon>
        <taxon>Bacteroidota</taxon>
        <taxon>Cytophagia</taxon>
        <taxon>Cytophagales</taxon>
        <taxon>Hymenobacteraceae</taxon>
        <taxon>Pontibacter</taxon>
    </lineage>
</organism>
<comment type="caution">
    <text evidence="2">The sequence shown here is derived from an EMBL/GenBank/DDBJ whole genome shotgun (WGS) entry which is preliminary data.</text>
</comment>
<evidence type="ECO:0000313" key="3">
    <source>
        <dbReference type="Proteomes" id="UP001597374"/>
    </source>
</evidence>
<dbReference type="Proteomes" id="UP001597374">
    <property type="component" value="Unassembled WGS sequence"/>
</dbReference>
<dbReference type="RefSeq" id="WP_250432118.1">
    <property type="nucleotide sequence ID" value="NZ_JALPRR010000005.1"/>
</dbReference>
<proteinExistence type="predicted"/>
<evidence type="ECO:0000313" key="2">
    <source>
        <dbReference type="EMBL" id="MFD2248593.1"/>
    </source>
</evidence>
<name>A0ABW5D3F3_9BACT</name>